<dbReference type="Proteomes" id="UP000620262">
    <property type="component" value="Unassembled WGS sequence"/>
</dbReference>
<protein>
    <submittedName>
        <fullName evidence="1">Antitoxin VapB</fullName>
    </submittedName>
</protein>
<dbReference type="EMBL" id="JADBEC010000002">
    <property type="protein sequence ID" value="MBE1508761.1"/>
    <property type="molecule type" value="Genomic_DNA"/>
</dbReference>
<keyword evidence="2" id="KW-1185">Reference proteome</keyword>
<proteinExistence type="predicted"/>
<evidence type="ECO:0000313" key="1">
    <source>
        <dbReference type="EMBL" id="MBE1508761.1"/>
    </source>
</evidence>
<comment type="caution">
    <text evidence="1">The sequence shown here is derived from an EMBL/GenBank/DDBJ whole genome shotgun (WGS) entry which is preliminary data.</text>
</comment>
<gene>
    <name evidence="1" type="ORF">H4W29_006006</name>
</gene>
<accession>A0ABR9J053</accession>
<evidence type="ECO:0000313" key="2">
    <source>
        <dbReference type="Proteomes" id="UP000620262"/>
    </source>
</evidence>
<organism evidence="1 2">
    <name type="scientific">Rhizobium viscosum</name>
    <name type="common">Arthrobacter viscosus</name>
    <dbReference type="NCBI Taxonomy" id="1673"/>
    <lineage>
        <taxon>Bacteria</taxon>
        <taxon>Pseudomonadati</taxon>
        <taxon>Pseudomonadota</taxon>
        <taxon>Alphaproteobacteria</taxon>
        <taxon>Hyphomicrobiales</taxon>
        <taxon>Rhizobiaceae</taxon>
        <taxon>Rhizobium/Agrobacterium group</taxon>
        <taxon>Rhizobium</taxon>
    </lineage>
</organism>
<reference evidence="1 2" key="1">
    <citation type="submission" date="2020-10" db="EMBL/GenBank/DDBJ databases">
        <title>Sequencing the genomes of 1000 actinobacteria strains.</title>
        <authorList>
            <person name="Klenk H.-P."/>
        </authorList>
    </citation>
    <scope>NUCLEOTIDE SEQUENCE [LARGE SCALE GENOMIC DNA]</scope>
    <source>
        <strain evidence="1 2">DSM 7307</strain>
    </source>
</reference>
<dbReference type="InterPro" id="IPR011660">
    <property type="entry name" value="VapB-like"/>
</dbReference>
<dbReference type="RefSeq" id="WP_192732303.1">
    <property type="nucleotide sequence ID" value="NZ_BAAAVL010000011.1"/>
</dbReference>
<name>A0ABR9J053_RHIVS</name>
<dbReference type="Pfam" id="PF07704">
    <property type="entry name" value="PSK_trans_fac"/>
    <property type="match status" value="1"/>
</dbReference>
<sequence length="82" mass="9092">MSLSIKDPEAHRLAQAISHATGESMTRVVTEALRERFAKIERRKGRASVEELLAIADRAAAHVTPPYVDHADLLYDENGLPK</sequence>